<evidence type="ECO:0000313" key="1">
    <source>
        <dbReference type="EMBL" id="KON97272.1"/>
    </source>
</evidence>
<dbReference type="InterPro" id="IPR036890">
    <property type="entry name" value="HATPase_C_sf"/>
</dbReference>
<dbReference type="AlphaFoldDB" id="A0A0D1YNJ4"/>
<dbReference type="EMBL" id="LGUG01000004">
    <property type="protein sequence ID" value="KON97272.1"/>
    <property type="molecule type" value="Genomic_DNA"/>
</dbReference>
<dbReference type="STRING" id="47500.AF333_19160"/>
<dbReference type="Proteomes" id="UP000182836">
    <property type="component" value="Unassembled WGS sequence"/>
</dbReference>
<reference evidence="1 3" key="1">
    <citation type="submission" date="2015-07" db="EMBL/GenBank/DDBJ databases">
        <title>Fjat-14205 dsm 2895.</title>
        <authorList>
            <person name="Liu B."/>
            <person name="Wang J."/>
            <person name="Zhu Y."/>
            <person name="Liu G."/>
            <person name="Chen Q."/>
            <person name="Chen Z."/>
            <person name="Lan J."/>
            <person name="Che J."/>
            <person name="Ge C."/>
            <person name="Shi H."/>
            <person name="Pan Z."/>
            <person name="Liu X."/>
        </authorList>
    </citation>
    <scope>NUCLEOTIDE SEQUENCE [LARGE SCALE GENOMIC DNA]</scope>
    <source>
        <strain evidence="1 3">DSM 2895</strain>
    </source>
</reference>
<protein>
    <submittedName>
        <fullName evidence="1">Uncharacterized protein</fullName>
    </submittedName>
</protein>
<evidence type="ECO:0000313" key="3">
    <source>
        <dbReference type="Proteomes" id="UP000037269"/>
    </source>
</evidence>
<keyword evidence="3" id="KW-1185">Reference proteome</keyword>
<evidence type="ECO:0000313" key="4">
    <source>
        <dbReference type="Proteomes" id="UP000182836"/>
    </source>
</evidence>
<name>A0A0D1YNJ4_ANEMI</name>
<dbReference type="Gene3D" id="3.30.565.10">
    <property type="entry name" value="Histidine kinase-like ATPase, C-terminal domain"/>
    <property type="match status" value="1"/>
</dbReference>
<dbReference type="PATRIC" id="fig|47500.8.peg.5901"/>
<dbReference type="RefSeq" id="WP_043063369.1">
    <property type="nucleotide sequence ID" value="NZ_FNED01000020.1"/>
</dbReference>
<organism evidence="1 3">
    <name type="scientific">Aneurinibacillus migulanus</name>
    <name type="common">Bacillus migulanus</name>
    <dbReference type="NCBI Taxonomy" id="47500"/>
    <lineage>
        <taxon>Bacteria</taxon>
        <taxon>Bacillati</taxon>
        <taxon>Bacillota</taxon>
        <taxon>Bacilli</taxon>
        <taxon>Bacillales</taxon>
        <taxon>Paenibacillaceae</taxon>
        <taxon>Aneurinibacillus group</taxon>
        <taxon>Aneurinibacillus</taxon>
    </lineage>
</organism>
<dbReference type="Proteomes" id="UP000037269">
    <property type="component" value="Unassembled WGS sequence"/>
</dbReference>
<gene>
    <name evidence="1" type="ORF">AF333_19160</name>
    <name evidence="2" type="ORF">SAMN04487909_12061</name>
</gene>
<dbReference type="GeneID" id="42307273"/>
<proteinExistence type="predicted"/>
<dbReference type="EMBL" id="FNED01000020">
    <property type="protein sequence ID" value="SDJ54588.1"/>
    <property type="molecule type" value="Genomic_DNA"/>
</dbReference>
<accession>A0A0D1YNJ4</accession>
<sequence>MERNLSLQYVDLIMTELDRANSIITEFLNLARKKANDKTLQQLNDIVEALFPLIQAEALLTDKYVSLELEECPELYLDEKEIHQLILNLALNGLMVPF</sequence>
<dbReference type="SUPFAM" id="SSF55874">
    <property type="entry name" value="ATPase domain of HSP90 chaperone/DNA topoisomerase II/histidine kinase"/>
    <property type="match status" value="1"/>
</dbReference>
<dbReference type="OrthoDB" id="9759607at2"/>
<evidence type="ECO:0000313" key="2">
    <source>
        <dbReference type="EMBL" id="SDJ54588.1"/>
    </source>
</evidence>
<reference evidence="2 4" key="2">
    <citation type="submission" date="2016-10" db="EMBL/GenBank/DDBJ databases">
        <authorList>
            <person name="de Groot N.N."/>
        </authorList>
    </citation>
    <scope>NUCLEOTIDE SEQUENCE [LARGE SCALE GENOMIC DNA]</scope>
    <source>
        <strain evidence="2 4">DSM 2895</strain>
    </source>
</reference>